<organism evidence="2 3">
    <name type="scientific">Actinomortierella ambigua</name>
    <dbReference type="NCBI Taxonomy" id="1343610"/>
    <lineage>
        <taxon>Eukaryota</taxon>
        <taxon>Fungi</taxon>
        <taxon>Fungi incertae sedis</taxon>
        <taxon>Mucoromycota</taxon>
        <taxon>Mortierellomycotina</taxon>
        <taxon>Mortierellomycetes</taxon>
        <taxon>Mortierellales</taxon>
        <taxon>Mortierellaceae</taxon>
        <taxon>Actinomortierella</taxon>
    </lineage>
</organism>
<name>A0A9P6TV29_9FUNG</name>
<gene>
    <name evidence="2" type="ORF">DFQ27_001988</name>
</gene>
<proteinExistence type="predicted"/>
<dbReference type="EMBL" id="JAAAJB010001705">
    <property type="protein sequence ID" value="KAG0247473.1"/>
    <property type="molecule type" value="Genomic_DNA"/>
</dbReference>
<sequence>MMSSDLVTYVLNAPRIPHPATIEHVACPSCTFSCENLVDLKEHVNSNHLQDVNQPREDDNDSEQAMEQPESVSI</sequence>
<comment type="caution">
    <text evidence="2">The sequence shown here is derived from an EMBL/GenBank/DDBJ whole genome shotgun (WGS) entry which is preliminary data.</text>
</comment>
<evidence type="ECO:0000313" key="3">
    <source>
        <dbReference type="Proteomes" id="UP000807716"/>
    </source>
</evidence>
<protein>
    <submittedName>
        <fullName evidence="2">Uncharacterized protein</fullName>
    </submittedName>
</protein>
<feature type="region of interest" description="Disordered" evidence="1">
    <location>
        <begin position="45"/>
        <end position="74"/>
    </location>
</feature>
<dbReference type="OrthoDB" id="2404656at2759"/>
<reference evidence="2" key="1">
    <citation type="journal article" date="2020" name="Fungal Divers.">
        <title>Resolving the Mortierellaceae phylogeny through synthesis of multi-gene phylogenetics and phylogenomics.</title>
        <authorList>
            <person name="Vandepol N."/>
            <person name="Liber J."/>
            <person name="Desiro A."/>
            <person name="Na H."/>
            <person name="Kennedy M."/>
            <person name="Barry K."/>
            <person name="Grigoriev I.V."/>
            <person name="Miller A.N."/>
            <person name="O'Donnell K."/>
            <person name="Stajich J.E."/>
            <person name="Bonito G."/>
        </authorList>
    </citation>
    <scope>NUCLEOTIDE SEQUENCE</scope>
    <source>
        <strain evidence="2">BC1065</strain>
    </source>
</reference>
<feature type="non-terminal residue" evidence="2">
    <location>
        <position position="74"/>
    </location>
</feature>
<accession>A0A9P6TV29</accession>
<dbReference type="AlphaFoldDB" id="A0A9P6TV29"/>
<evidence type="ECO:0000256" key="1">
    <source>
        <dbReference type="SAM" id="MobiDB-lite"/>
    </source>
</evidence>
<dbReference type="Proteomes" id="UP000807716">
    <property type="component" value="Unassembled WGS sequence"/>
</dbReference>
<keyword evidence="3" id="KW-1185">Reference proteome</keyword>
<evidence type="ECO:0000313" key="2">
    <source>
        <dbReference type="EMBL" id="KAG0247473.1"/>
    </source>
</evidence>